<comment type="caution">
    <text evidence="6">The sequence shown here is derived from an EMBL/GenBank/DDBJ whole genome shotgun (WGS) entry which is preliminary data.</text>
</comment>
<sequence length="1172" mass="122169">MSKVLVTGRAAGQTGRARTLAPVPPAAPSIGRRVGRRPGQAVSSVTVEFKLLGGVAVRLDGRDLEAGHARQRSVLAALLVDVGRPVQADQLIDRLWADRPPYRARNALAAYLSRLRRVLADADGVRISREPGGYVLAADPLAVDLHRFRHLAARARGAGDAAAAAALFDEALGLWSGEPLAGLDTPWAHGIRAAAEAEQIAVVLDRNDAALAAGRHAELLAGLTAALRAHPLDERLAGQLMLAQHRSGRQADALETHRQVRELLVEELGADPGPALRAVHQQILDGDPGWVGPLPPAPPPAPAHAPASRGPGLPAPLTTFVGRAAERAALAALLEEQRMVTAVGPGGVGKTRLALTVAADAADRFADGVRFVDLVPVTDPAMVAPAVAAGLGLGEQQARSPDETVVGWLADRQCLLVLDNCEHVVDGVIELVEGLLAGAPRLVVLATSRARLQVPYEWVFPVPGLSVADDGDAVALFRARAAAAGSPPDLADLARVAAVCDALDGTALAIELAAARLPAVGLDGVEAGLADRLQLLAGGARADDRHRSLRSALDWSYALLSEFDQALLRRTSLFASPFTVEAARAVAGDRPLPAVEDVRGGLARLVDQNLLSTVADPGGTRYRMLETIRQYGTGMLVAARERDATATRHLAWCQEAGEALAATSGTDPVAWGAAFDRIADDIRSALTWAATRSGHLGEAHRLAVVLADLTFARGMPGEAQRRYEQAAAWAGDDAAAAAALRSAAGAALSRHGGDDALALFRRAADAALGAADPAGAARDLAQAADVLNRFPGLLRTVAPDGAAEALFTEARPLASGNPAAEAQVLAAEAALIPDLDPRSRAVALRAIELARIIEDPVVESAALDQLATIQLASGDIRGATESVLRRTQVLAPLPVRAEIGVELADAYHFATEAVLAAGDLVAARRLAAAARDLPFHREEGHLATSRLIVVTALAGDWDETVALAERFREGWERAGRPAAGSHGVSAAAAAAVHGLRGDEAARAAWLDLVRVLEIPKPGWRLAEQNFGAFFDAWLLLHRGHPAEAAALLRTPPEEFRTWFTVRWRPWYAALRAEAAVLSGQAGAAAVIAVARVTAADNPVAAAVVDRAAALAEGDRPGLLAAAAALEPTGCRYQWARTLVFAGGAERDAGRDVLAAMGATPMAESAPVTPASR</sequence>
<dbReference type="AlphaFoldDB" id="A0A543GFU1"/>
<dbReference type="InterPro" id="IPR001867">
    <property type="entry name" value="OmpR/PhoB-type_DNA-bd"/>
</dbReference>
<dbReference type="SUPFAM" id="SSF48452">
    <property type="entry name" value="TPR-like"/>
    <property type="match status" value="1"/>
</dbReference>
<evidence type="ECO:0000256" key="2">
    <source>
        <dbReference type="ARBA" id="ARBA00023125"/>
    </source>
</evidence>
<dbReference type="GO" id="GO:0006355">
    <property type="term" value="P:regulation of DNA-templated transcription"/>
    <property type="evidence" value="ECO:0007669"/>
    <property type="project" value="InterPro"/>
</dbReference>
<dbReference type="Pfam" id="PF03704">
    <property type="entry name" value="BTAD"/>
    <property type="match status" value="1"/>
</dbReference>
<feature type="region of interest" description="Disordered" evidence="4">
    <location>
        <begin position="290"/>
        <end position="311"/>
    </location>
</feature>
<dbReference type="PROSITE" id="PS51755">
    <property type="entry name" value="OMPR_PHOB"/>
    <property type="match status" value="1"/>
</dbReference>
<dbReference type="Proteomes" id="UP000319818">
    <property type="component" value="Unassembled WGS sequence"/>
</dbReference>
<dbReference type="GO" id="GO:0003677">
    <property type="term" value="F:DNA binding"/>
    <property type="evidence" value="ECO:0007669"/>
    <property type="project" value="UniProtKB-UniRule"/>
</dbReference>
<dbReference type="PANTHER" id="PTHR47691">
    <property type="entry name" value="REGULATOR-RELATED"/>
    <property type="match status" value="1"/>
</dbReference>
<dbReference type="EMBL" id="VFPH01000001">
    <property type="protein sequence ID" value="TQM44948.1"/>
    <property type="molecule type" value="Genomic_DNA"/>
</dbReference>
<dbReference type="InterPro" id="IPR011990">
    <property type="entry name" value="TPR-like_helical_dom_sf"/>
</dbReference>
<dbReference type="Gene3D" id="1.10.10.10">
    <property type="entry name" value="Winged helix-like DNA-binding domain superfamily/Winged helix DNA-binding domain"/>
    <property type="match status" value="1"/>
</dbReference>
<evidence type="ECO:0000256" key="4">
    <source>
        <dbReference type="SAM" id="MobiDB-lite"/>
    </source>
</evidence>
<dbReference type="GO" id="GO:0000160">
    <property type="term" value="P:phosphorelay signal transduction system"/>
    <property type="evidence" value="ECO:0007669"/>
    <property type="project" value="InterPro"/>
</dbReference>
<dbReference type="CDD" id="cd15831">
    <property type="entry name" value="BTAD"/>
    <property type="match status" value="1"/>
</dbReference>
<proteinExistence type="inferred from homology"/>
<dbReference type="Gene3D" id="1.25.40.10">
    <property type="entry name" value="Tetratricopeptide repeat domain"/>
    <property type="match status" value="1"/>
</dbReference>
<evidence type="ECO:0000313" key="6">
    <source>
        <dbReference type="EMBL" id="TQM44948.1"/>
    </source>
</evidence>
<dbReference type="InterPro" id="IPR005158">
    <property type="entry name" value="BTAD"/>
</dbReference>
<evidence type="ECO:0000259" key="5">
    <source>
        <dbReference type="PROSITE" id="PS51755"/>
    </source>
</evidence>
<evidence type="ECO:0000256" key="1">
    <source>
        <dbReference type="ARBA" id="ARBA00005820"/>
    </source>
</evidence>
<feature type="compositionally biased region" description="Pro residues" evidence="4">
    <location>
        <begin position="293"/>
        <end position="303"/>
    </location>
</feature>
<evidence type="ECO:0000313" key="7">
    <source>
        <dbReference type="Proteomes" id="UP000319818"/>
    </source>
</evidence>
<keyword evidence="7" id="KW-1185">Reference proteome</keyword>
<gene>
    <name evidence="6" type="ORF">FB388_2336</name>
</gene>
<dbReference type="SMART" id="SM01043">
    <property type="entry name" value="BTAD"/>
    <property type="match status" value="1"/>
</dbReference>
<keyword evidence="2 3" id="KW-0238">DNA-binding</keyword>
<dbReference type="SUPFAM" id="SSF52540">
    <property type="entry name" value="P-loop containing nucleoside triphosphate hydrolases"/>
    <property type="match status" value="1"/>
</dbReference>
<reference evidence="6 7" key="1">
    <citation type="submission" date="2019-06" db="EMBL/GenBank/DDBJ databases">
        <title>Sequencing the genomes of 1000 actinobacteria strains.</title>
        <authorList>
            <person name="Klenk H.-P."/>
        </authorList>
    </citation>
    <scope>NUCLEOTIDE SEQUENCE [LARGE SCALE GENOMIC DNA]</scope>
    <source>
        <strain evidence="6 7">DSM 45511</strain>
    </source>
</reference>
<dbReference type="InterPro" id="IPR036388">
    <property type="entry name" value="WH-like_DNA-bd_sf"/>
</dbReference>
<dbReference type="SMART" id="SM00862">
    <property type="entry name" value="Trans_reg_C"/>
    <property type="match status" value="1"/>
</dbReference>
<protein>
    <submittedName>
        <fullName evidence="6">Putative ATPase</fullName>
    </submittedName>
</protein>
<dbReference type="InterPro" id="IPR027417">
    <property type="entry name" value="P-loop_NTPase"/>
</dbReference>
<dbReference type="Pfam" id="PF00486">
    <property type="entry name" value="Trans_reg_C"/>
    <property type="match status" value="1"/>
</dbReference>
<dbReference type="InterPro" id="IPR016032">
    <property type="entry name" value="Sig_transdc_resp-reg_C-effctor"/>
</dbReference>
<feature type="DNA-binding region" description="OmpR/PhoB-type" evidence="3">
    <location>
        <begin position="38"/>
        <end position="138"/>
    </location>
</feature>
<organism evidence="6 7">
    <name type="scientific">Pseudonocardia cypriaca</name>
    <dbReference type="NCBI Taxonomy" id="882449"/>
    <lineage>
        <taxon>Bacteria</taxon>
        <taxon>Bacillati</taxon>
        <taxon>Actinomycetota</taxon>
        <taxon>Actinomycetes</taxon>
        <taxon>Pseudonocardiales</taxon>
        <taxon>Pseudonocardiaceae</taxon>
        <taxon>Pseudonocardia</taxon>
    </lineage>
</organism>
<name>A0A543GFU1_9PSEU</name>
<dbReference type="InterPro" id="IPR058852">
    <property type="entry name" value="HTH_77"/>
</dbReference>
<evidence type="ECO:0000256" key="3">
    <source>
        <dbReference type="PROSITE-ProRule" id="PRU01091"/>
    </source>
</evidence>
<comment type="similarity">
    <text evidence="1">Belongs to the AfsR/DnrI/RedD regulatory family.</text>
</comment>
<feature type="domain" description="OmpR/PhoB-type" evidence="5">
    <location>
        <begin position="38"/>
        <end position="138"/>
    </location>
</feature>
<dbReference type="PANTHER" id="PTHR47691:SF3">
    <property type="entry name" value="HTH-TYPE TRANSCRIPTIONAL REGULATOR RV0890C-RELATED"/>
    <property type="match status" value="1"/>
</dbReference>
<feature type="region of interest" description="Disordered" evidence="4">
    <location>
        <begin position="1"/>
        <end position="37"/>
    </location>
</feature>
<dbReference type="Gene3D" id="3.40.50.300">
    <property type="entry name" value="P-loop containing nucleotide triphosphate hydrolases"/>
    <property type="match status" value="1"/>
</dbReference>
<dbReference type="SUPFAM" id="SSF46894">
    <property type="entry name" value="C-terminal effector domain of the bipartite response regulators"/>
    <property type="match status" value="1"/>
</dbReference>
<accession>A0A543GFU1</accession>
<dbReference type="Pfam" id="PF25872">
    <property type="entry name" value="HTH_77"/>
    <property type="match status" value="1"/>
</dbReference>